<dbReference type="Proteomes" id="UP001165090">
    <property type="component" value="Unassembled WGS sequence"/>
</dbReference>
<proteinExistence type="predicted"/>
<comment type="caution">
    <text evidence="1">The sequence shown here is derived from an EMBL/GenBank/DDBJ whole genome shotgun (WGS) entry which is preliminary data.</text>
</comment>
<evidence type="ECO:0000313" key="2">
    <source>
        <dbReference type="Proteomes" id="UP001165090"/>
    </source>
</evidence>
<sequence length="104" mass="11508">MEMYLNRPQHPSSKSAIIFFSQESPGMNTPPTPSLLPFPSPLVWNPNHQYHALRNAARNPPLTNRDTSQLRGFISPYVPTPCCFRLSIPLPTPNGGRPASPPCS</sequence>
<protein>
    <submittedName>
        <fullName evidence="1">Uncharacterized protein</fullName>
    </submittedName>
</protein>
<keyword evidence="2" id="KW-1185">Reference proteome</keyword>
<gene>
    <name evidence="1" type="ORF">VaNZ11_013290</name>
</gene>
<evidence type="ECO:0000313" key="1">
    <source>
        <dbReference type="EMBL" id="GLI68793.1"/>
    </source>
</evidence>
<name>A0ABQ5SFS5_9CHLO</name>
<dbReference type="EMBL" id="BSDZ01000080">
    <property type="protein sequence ID" value="GLI68793.1"/>
    <property type="molecule type" value="Genomic_DNA"/>
</dbReference>
<organism evidence="1 2">
    <name type="scientific">Volvox africanus</name>
    <dbReference type="NCBI Taxonomy" id="51714"/>
    <lineage>
        <taxon>Eukaryota</taxon>
        <taxon>Viridiplantae</taxon>
        <taxon>Chlorophyta</taxon>
        <taxon>core chlorophytes</taxon>
        <taxon>Chlorophyceae</taxon>
        <taxon>CS clade</taxon>
        <taxon>Chlamydomonadales</taxon>
        <taxon>Volvocaceae</taxon>
        <taxon>Volvox</taxon>
    </lineage>
</organism>
<reference evidence="1 2" key="1">
    <citation type="journal article" date="2023" name="IScience">
        <title>Expanded male sex-determining region conserved during the evolution of homothallism in the green alga Volvox.</title>
        <authorList>
            <person name="Yamamoto K."/>
            <person name="Matsuzaki R."/>
            <person name="Mahakham W."/>
            <person name="Heman W."/>
            <person name="Sekimoto H."/>
            <person name="Kawachi M."/>
            <person name="Minakuchi Y."/>
            <person name="Toyoda A."/>
            <person name="Nozaki H."/>
        </authorList>
    </citation>
    <scope>NUCLEOTIDE SEQUENCE [LARGE SCALE GENOMIC DNA]</scope>
    <source>
        <strain evidence="1 2">NIES-4468</strain>
    </source>
</reference>
<accession>A0ABQ5SFS5</accession>